<reference evidence="10 11" key="1">
    <citation type="submission" date="2018-03" db="EMBL/GenBank/DDBJ databases">
        <title>Genomic Encyclopedia of Archaeal and Bacterial Type Strains, Phase II (KMG-II): from individual species to whole genera.</title>
        <authorList>
            <person name="Goeker M."/>
        </authorList>
    </citation>
    <scope>NUCLEOTIDE SEQUENCE [LARGE SCALE GENOMIC DNA]</scope>
    <source>
        <strain evidence="10 11">DSM 45211</strain>
    </source>
</reference>
<keyword evidence="4 7" id="KW-0812">Transmembrane</keyword>
<evidence type="ECO:0000256" key="3">
    <source>
        <dbReference type="ARBA" id="ARBA00022475"/>
    </source>
</evidence>
<dbReference type="RefSeq" id="WP_106538172.1">
    <property type="nucleotide sequence ID" value="NZ_PYGE01000011.1"/>
</dbReference>
<feature type="transmembrane region" description="Helical" evidence="7">
    <location>
        <begin position="163"/>
        <end position="186"/>
    </location>
</feature>
<dbReference type="Pfam" id="PF00528">
    <property type="entry name" value="BPD_transp_1"/>
    <property type="match status" value="1"/>
</dbReference>
<comment type="subcellular location">
    <subcellularLocation>
        <location evidence="1 7">Cell membrane</location>
        <topology evidence="1 7">Multi-pass membrane protein</topology>
    </subcellularLocation>
</comment>
<name>A0A2P8DY81_9ACTN</name>
<dbReference type="PROSITE" id="PS50928">
    <property type="entry name" value="ABC_TM1"/>
    <property type="match status" value="1"/>
</dbReference>
<dbReference type="GO" id="GO:0055085">
    <property type="term" value="P:transmembrane transport"/>
    <property type="evidence" value="ECO:0007669"/>
    <property type="project" value="InterPro"/>
</dbReference>
<feature type="region of interest" description="Disordered" evidence="8">
    <location>
        <begin position="1"/>
        <end position="25"/>
    </location>
</feature>
<feature type="transmembrane region" description="Helical" evidence="7">
    <location>
        <begin position="267"/>
        <end position="288"/>
    </location>
</feature>
<dbReference type="InterPro" id="IPR035906">
    <property type="entry name" value="MetI-like_sf"/>
</dbReference>
<dbReference type="SUPFAM" id="SSF161098">
    <property type="entry name" value="MetI-like"/>
    <property type="match status" value="1"/>
</dbReference>
<evidence type="ECO:0000256" key="7">
    <source>
        <dbReference type="RuleBase" id="RU363032"/>
    </source>
</evidence>
<organism evidence="10 11">
    <name type="scientific">Haloactinopolyspora alba</name>
    <dbReference type="NCBI Taxonomy" id="648780"/>
    <lineage>
        <taxon>Bacteria</taxon>
        <taxon>Bacillati</taxon>
        <taxon>Actinomycetota</taxon>
        <taxon>Actinomycetes</taxon>
        <taxon>Jiangellales</taxon>
        <taxon>Jiangellaceae</taxon>
        <taxon>Haloactinopolyspora</taxon>
    </lineage>
</organism>
<evidence type="ECO:0000313" key="11">
    <source>
        <dbReference type="Proteomes" id="UP000243528"/>
    </source>
</evidence>
<protein>
    <submittedName>
        <fullName evidence="10">Carbohydrate ABC transporter membrane protein 2 (CUT1 family)</fullName>
    </submittedName>
</protein>
<comment type="caution">
    <text evidence="10">The sequence shown here is derived from an EMBL/GenBank/DDBJ whole genome shotgun (WGS) entry which is preliminary data.</text>
</comment>
<feature type="transmembrane region" description="Helical" evidence="7">
    <location>
        <begin position="207"/>
        <end position="232"/>
    </location>
</feature>
<feature type="domain" description="ABC transmembrane type-1" evidence="9">
    <location>
        <begin position="95"/>
        <end position="288"/>
    </location>
</feature>
<proteinExistence type="inferred from homology"/>
<dbReference type="AlphaFoldDB" id="A0A2P8DY81"/>
<dbReference type="OrthoDB" id="3524874at2"/>
<dbReference type="PANTHER" id="PTHR43744">
    <property type="entry name" value="ABC TRANSPORTER PERMEASE PROTEIN MG189-RELATED-RELATED"/>
    <property type="match status" value="1"/>
</dbReference>
<feature type="transmembrane region" description="Helical" evidence="7">
    <location>
        <begin position="91"/>
        <end position="118"/>
    </location>
</feature>
<evidence type="ECO:0000256" key="5">
    <source>
        <dbReference type="ARBA" id="ARBA00022989"/>
    </source>
</evidence>
<keyword evidence="11" id="KW-1185">Reference proteome</keyword>
<dbReference type="GO" id="GO:0005886">
    <property type="term" value="C:plasma membrane"/>
    <property type="evidence" value="ECO:0007669"/>
    <property type="project" value="UniProtKB-SubCell"/>
</dbReference>
<evidence type="ECO:0000256" key="4">
    <source>
        <dbReference type="ARBA" id="ARBA00022692"/>
    </source>
</evidence>
<evidence type="ECO:0000256" key="6">
    <source>
        <dbReference type="ARBA" id="ARBA00023136"/>
    </source>
</evidence>
<dbReference type="PANTHER" id="PTHR43744:SF8">
    <property type="entry name" value="SN-GLYCEROL-3-PHOSPHATE TRANSPORT SYSTEM PERMEASE PROTEIN UGPE"/>
    <property type="match status" value="1"/>
</dbReference>
<evidence type="ECO:0000256" key="1">
    <source>
        <dbReference type="ARBA" id="ARBA00004651"/>
    </source>
</evidence>
<evidence type="ECO:0000256" key="2">
    <source>
        <dbReference type="ARBA" id="ARBA00022448"/>
    </source>
</evidence>
<dbReference type="Gene3D" id="1.10.3720.10">
    <property type="entry name" value="MetI-like"/>
    <property type="match status" value="1"/>
</dbReference>
<comment type="similarity">
    <text evidence="7">Belongs to the binding-protein-dependent transport system permease family.</text>
</comment>
<evidence type="ECO:0000313" key="10">
    <source>
        <dbReference type="EMBL" id="PSL02174.1"/>
    </source>
</evidence>
<dbReference type="CDD" id="cd06261">
    <property type="entry name" value="TM_PBP2"/>
    <property type="match status" value="1"/>
</dbReference>
<dbReference type="EMBL" id="PYGE01000011">
    <property type="protein sequence ID" value="PSL02174.1"/>
    <property type="molecule type" value="Genomic_DNA"/>
</dbReference>
<keyword evidence="5 7" id="KW-1133">Transmembrane helix</keyword>
<feature type="transmembrane region" description="Helical" evidence="7">
    <location>
        <begin position="130"/>
        <end position="151"/>
    </location>
</feature>
<keyword evidence="6 7" id="KW-0472">Membrane</keyword>
<dbReference type="InterPro" id="IPR000515">
    <property type="entry name" value="MetI-like"/>
</dbReference>
<gene>
    <name evidence="10" type="ORF">CLV30_111129</name>
</gene>
<accession>A0A2P8DY81</accession>
<evidence type="ECO:0000256" key="8">
    <source>
        <dbReference type="SAM" id="MobiDB-lite"/>
    </source>
</evidence>
<keyword evidence="3" id="KW-1003">Cell membrane</keyword>
<dbReference type="Proteomes" id="UP000243528">
    <property type="component" value="Unassembled WGS sequence"/>
</dbReference>
<keyword evidence="2 7" id="KW-0813">Transport</keyword>
<sequence>MTTTPTTTEPRSVAVSHDDGPARRPGRGSHRLLWYAGAIALAAVFVFPLYWAFVSSVKTEEQAAASPPTWFPEQFSTENYARMGEIGATGIYGALLNSAIATGLAIVFTVVLSTLAGYGFSRFRFPGRGIVFAFILLTFMIPFQSILIPLYQLLTELQLTNSMLGLALVYATWQLPFAVFVMRNSFDELPHTLDEAAMLDGCGTLRALVRVLLPSAVPGILTVVLFTFLFSWNELLAALVMVSDAERFTVPVQLSLVLSNQFGTVEWGALQAGVVLTVLPCMAIFFLLQRHYQAGATAGSVKE</sequence>
<evidence type="ECO:0000259" key="9">
    <source>
        <dbReference type="PROSITE" id="PS50928"/>
    </source>
</evidence>
<feature type="transmembrane region" description="Helical" evidence="7">
    <location>
        <begin position="32"/>
        <end position="53"/>
    </location>
</feature>